<feature type="non-terminal residue" evidence="2">
    <location>
        <position position="289"/>
    </location>
</feature>
<keyword evidence="1" id="KW-0812">Transmembrane</keyword>
<comment type="caution">
    <text evidence="2">The sequence shown here is derived from an EMBL/GenBank/DDBJ whole genome shotgun (WGS) entry which is preliminary data.</text>
</comment>
<evidence type="ECO:0008006" key="3">
    <source>
        <dbReference type="Google" id="ProtNLM"/>
    </source>
</evidence>
<proteinExistence type="predicted"/>
<keyword evidence="1" id="KW-1133">Transmembrane helix</keyword>
<dbReference type="AlphaFoldDB" id="X1EUX1"/>
<evidence type="ECO:0000256" key="1">
    <source>
        <dbReference type="SAM" id="Phobius"/>
    </source>
</evidence>
<protein>
    <recommendedName>
        <fullName evidence="3">LptD C-terminal domain-containing protein</fullName>
    </recommendedName>
</protein>
<dbReference type="EMBL" id="BARU01010780">
    <property type="protein sequence ID" value="GAH37186.1"/>
    <property type="molecule type" value="Genomic_DNA"/>
</dbReference>
<keyword evidence="1" id="KW-0472">Membrane</keyword>
<reference evidence="2" key="1">
    <citation type="journal article" date="2014" name="Front. Microbiol.">
        <title>High frequency of phylogenetically diverse reductive dehalogenase-homologous genes in deep subseafloor sedimentary metagenomes.</title>
        <authorList>
            <person name="Kawai M."/>
            <person name="Futagami T."/>
            <person name="Toyoda A."/>
            <person name="Takaki Y."/>
            <person name="Nishi S."/>
            <person name="Hori S."/>
            <person name="Arai W."/>
            <person name="Tsubouchi T."/>
            <person name="Morono Y."/>
            <person name="Uchiyama I."/>
            <person name="Ito T."/>
            <person name="Fujiyama A."/>
            <person name="Inagaki F."/>
            <person name="Takami H."/>
        </authorList>
    </citation>
    <scope>NUCLEOTIDE SEQUENCE</scope>
    <source>
        <strain evidence="2">Expedition CK06-06</strain>
    </source>
</reference>
<sequence>AQSFTYEPDEALAAQNVWIYSPLLFLPFGFWMPVYRYELGSRRVIWNFPVIGLKKAPGWGYYMQNTFDYDLINGQSSQFYFDVFQSELIGKNRGVGLGIKHHYQVDLKQDGYVYYYRLFEGRRDHQRSAFSQSWQWNDFLKTQVYFDHKDAIRISSLGQVKSQQAKFDLHYDELGERYDFLLHRSENQISRYQQYRSVLSHQLNNQKVFTWTSEYTDNQNADNQRWKNALDYQYLFANDFRLDSDIVYQRQDNQRRYGPHTDEGLKTDFQFSGNIHPDINLNLRMDTFL</sequence>
<feature type="non-terminal residue" evidence="2">
    <location>
        <position position="1"/>
    </location>
</feature>
<organism evidence="2">
    <name type="scientific">marine sediment metagenome</name>
    <dbReference type="NCBI Taxonomy" id="412755"/>
    <lineage>
        <taxon>unclassified sequences</taxon>
        <taxon>metagenomes</taxon>
        <taxon>ecological metagenomes</taxon>
    </lineage>
</organism>
<feature type="transmembrane region" description="Helical" evidence="1">
    <location>
        <begin position="17"/>
        <end position="35"/>
    </location>
</feature>
<evidence type="ECO:0000313" key="2">
    <source>
        <dbReference type="EMBL" id="GAH37186.1"/>
    </source>
</evidence>
<accession>X1EUX1</accession>
<name>X1EUX1_9ZZZZ</name>
<gene>
    <name evidence="2" type="ORF">S03H2_20450</name>
</gene>